<feature type="coiled-coil region" evidence="1">
    <location>
        <begin position="248"/>
        <end position="275"/>
    </location>
</feature>
<organism evidence="3 4">
    <name type="scientific">Carnegiea gigantea</name>
    <dbReference type="NCBI Taxonomy" id="171969"/>
    <lineage>
        <taxon>Eukaryota</taxon>
        <taxon>Viridiplantae</taxon>
        <taxon>Streptophyta</taxon>
        <taxon>Embryophyta</taxon>
        <taxon>Tracheophyta</taxon>
        <taxon>Spermatophyta</taxon>
        <taxon>Magnoliopsida</taxon>
        <taxon>eudicotyledons</taxon>
        <taxon>Gunneridae</taxon>
        <taxon>Pentapetalae</taxon>
        <taxon>Caryophyllales</taxon>
        <taxon>Cactineae</taxon>
        <taxon>Cactaceae</taxon>
        <taxon>Cactoideae</taxon>
        <taxon>Echinocereeae</taxon>
        <taxon>Carnegiea</taxon>
    </lineage>
</organism>
<gene>
    <name evidence="3" type="ORF">Cgig2_013871</name>
</gene>
<feature type="region of interest" description="Disordered" evidence="2">
    <location>
        <begin position="1"/>
        <end position="23"/>
    </location>
</feature>
<reference evidence="3" key="1">
    <citation type="submission" date="2022-04" db="EMBL/GenBank/DDBJ databases">
        <title>Carnegiea gigantea Genome sequencing and assembly v2.</title>
        <authorList>
            <person name="Copetti D."/>
            <person name="Sanderson M.J."/>
            <person name="Burquez A."/>
            <person name="Wojciechowski M.F."/>
        </authorList>
    </citation>
    <scope>NUCLEOTIDE SEQUENCE</scope>
    <source>
        <strain evidence="3">SGP5-SGP5p</strain>
        <tissue evidence="3">Aerial part</tissue>
    </source>
</reference>
<keyword evidence="1" id="KW-0175">Coiled coil</keyword>
<dbReference type="EMBL" id="JAKOGI010000093">
    <property type="protein sequence ID" value="KAJ8444592.1"/>
    <property type="molecule type" value="Genomic_DNA"/>
</dbReference>
<accession>A0A9Q1KJW0</accession>
<evidence type="ECO:0000313" key="4">
    <source>
        <dbReference type="Proteomes" id="UP001153076"/>
    </source>
</evidence>
<keyword evidence="4" id="KW-1185">Reference proteome</keyword>
<dbReference type="AlphaFoldDB" id="A0A9Q1KJW0"/>
<dbReference type="OrthoDB" id="1302053at2759"/>
<dbReference type="Proteomes" id="UP001153076">
    <property type="component" value="Unassembled WGS sequence"/>
</dbReference>
<proteinExistence type="predicted"/>
<evidence type="ECO:0000313" key="3">
    <source>
        <dbReference type="EMBL" id="KAJ8444592.1"/>
    </source>
</evidence>
<comment type="caution">
    <text evidence="3">The sequence shown here is derived from an EMBL/GenBank/DDBJ whole genome shotgun (WGS) entry which is preliminary data.</text>
</comment>
<feature type="region of interest" description="Disordered" evidence="2">
    <location>
        <begin position="36"/>
        <end position="55"/>
    </location>
</feature>
<evidence type="ECO:0000256" key="2">
    <source>
        <dbReference type="SAM" id="MobiDB-lite"/>
    </source>
</evidence>
<evidence type="ECO:0000256" key="1">
    <source>
        <dbReference type="SAM" id="Coils"/>
    </source>
</evidence>
<name>A0A9Q1KJW0_9CARY</name>
<sequence>MESRERQTCIQNEATPVSDSSFISDDDVSAFEALEEDRDNLPNNPSMSLEAEVSGSSGDMVMLELRSKKLHDKGGTSEALTRMSKIKGDVAVAELRLKKVHDKGGSSKVESLKPRRLRCTPEAVCNLNSELEDSKKSAIEETAFKISQREVPFLVYDVAFLMGLPATSKHVPFERGQGGCKYRASYGSNRGNERENPYEEKSANTWLSNDTSDFPLLKVRELERKQPKIKAFSETDDFRAYVEDAQGIISIEERLQRTREELRIEKEAHAATKKELEYMRELLIGMGQEDSIPGCGQNEGLELAQRAKGSRKAHETSIAASDHDNSDTIRNKLHNVDLASIEDVEECDVHLEPTGQVLNNSLNLQTDYCAGGLPSSWHIAGLRSILVAQKVFKSKSRDSVVGYGGGVKTKDIRGPSRTRVELEVELNATRKKNKVLVGHVTTVKTENESLQNRVEAVEAEMGKFKDWVSKQLNINVPSYANTENGNPG</sequence>
<protein>
    <submittedName>
        <fullName evidence="3">Uncharacterized protein</fullName>
    </submittedName>
</protein>